<dbReference type="Pfam" id="PF13578">
    <property type="entry name" value="Methyltransf_24"/>
    <property type="match status" value="1"/>
</dbReference>
<keyword evidence="1" id="KW-0489">Methyltransferase</keyword>
<name>A0ABW7LRV7_9RHOB</name>
<dbReference type="Proteomes" id="UP001609376">
    <property type="component" value="Unassembled WGS sequence"/>
</dbReference>
<keyword evidence="1" id="KW-0808">Transferase</keyword>
<keyword evidence="2" id="KW-1185">Reference proteome</keyword>
<dbReference type="GO" id="GO:0008168">
    <property type="term" value="F:methyltransferase activity"/>
    <property type="evidence" value="ECO:0007669"/>
    <property type="project" value="UniProtKB-KW"/>
</dbReference>
<organism evidence="1 2">
    <name type="scientific">Paracoccus broussonetiae subsp. drimophilus</name>
    <dbReference type="NCBI Taxonomy" id="3373869"/>
    <lineage>
        <taxon>Bacteria</taxon>
        <taxon>Pseudomonadati</taxon>
        <taxon>Pseudomonadota</taxon>
        <taxon>Alphaproteobacteria</taxon>
        <taxon>Rhodobacterales</taxon>
        <taxon>Paracoccaceae</taxon>
        <taxon>Paracoccus</taxon>
        <taxon>Paracoccus broussonetiae</taxon>
    </lineage>
</organism>
<protein>
    <submittedName>
        <fullName evidence="1">Class I SAM-dependent methyltransferase</fullName>
        <ecNumber evidence="1">2.1.1.-</ecNumber>
    </submittedName>
</protein>
<dbReference type="SUPFAM" id="SSF53335">
    <property type="entry name" value="S-adenosyl-L-methionine-dependent methyltransferases"/>
    <property type="match status" value="1"/>
</dbReference>
<dbReference type="Gene3D" id="3.40.50.150">
    <property type="entry name" value="Vaccinia Virus protein VP39"/>
    <property type="match status" value="1"/>
</dbReference>
<keyword evidence="1" id="KW-0378">Hydrolase</keyword>
<dbReference type="EC" id="2.1.1.-" evidence="1"/>
<sequence>MDYLTALSLLHDALTPKSYVEIGCRQGRSLSLSRCPAIAIDPDFEIRCELRSATKLYRRTSDSFFANENLSELIGGAVDFAFVDGMHQSEFALRDILNIESHSSHDTIVVVDDILPQQMEWTTRERRTPAWTGDVYKVIPFLREYRQDLDIRVFDIDVKGLAIIANLNPADRSLQENLPKHEADLSGDVFAFSSIKELRSSLRPESIDSLREYIEVLRSHRSSSY</sequence>
<dbReference type="EMBL" id="JBIMPR010000025">
    <property type="protein sequence ID" value="MFH5776899.1"/>
    <property type="molecule type" value="Genomic_DNA"/>
</dbReference>
<evidence type="ECO:0000313" key="2">
    <source>
        <dbReference type="Proteomes" id="UP001609376"/>
    </source>
</evidence>
<dbReference type="GO" id="GO:0032259">
    <property type="term" value="P:methylation"/>
    <property type="evidence" value="ECO:0007669"/>
    <property type="project" value="UniProtKB-KW"/>
</dbReference>
<reference evidence="1 2" key="1">
    <citation type="submission" date="2024-10" db="EMBL/GenBank/DDBJ databases">
        <title>Paracoccus drimophilus sp. nov., a novel bacterium from corn roots in Hunan.</title>
        <authorList>
            <person name="Li X."/>
        </authorList>
    </citation>
    <scope>NUCLEOTIDE SEQUENCE [LARGE SCALE GENOMIC DNA]</scope>
    <source>
        <strain evidence="1 2">NGMCC 1.201697</strain>
    </source>
</reference>
<evidence type="ECO:0000313" key="1">
    <source>
        <dbReference type="EMBL" id="MFH5776899.1"/>
    </source>
</evidence>
<dbReference type="RefSeq" id="WP_395135914.1">
    <property type="nucleotide sequence ID" value="NZ_JBIMPR010000025.1"/>
</dbReference>
<dbReference type="InterPro" id="IPR029063">
    <property type="entry name" value="SAM-dependent_MTases_sf"/>
</dbReference>
<gene>
    <name evidence="1" type="ORF">ACHFJ0_21850</name>
</gene>
<keyword evidence="1" id="KW-0547">Nucleotide-binding</keyword>
<keyword evidence="1" id="KW-0067">ATP-binding</keyword>
<proteinExistence type="predicted"/>
<comment type="caution">
    <text evidence="1">The sequence shown here is derived from an EMBL/GenBank/DDBJ whole genome shotgun (WGS) entry which is preliminary data.</text>
</comment>
<dbReference type="GO" id="GO:0004386">
    <property type="term" value="F:helicase activity"/>
    <property type="evidence" value="ECO:0007669"/>
    <property type="project" value="UniProtKB-KW"/>
</dbReference>
<accession>A0ABW7LRV7</accession>
<keyword evidence="1" id="KW-0347">Helicase</keyword>